<keyword evidence="2" id="KW-1185">Reference proteome</keyword>
<dbReference type="Proteomes" id="UP000054166">
    <property type="component" value="Unassembled WGS sequence"/>
</dbReference>
<proteinExistence type="predicted"/>
<evidence type="ECO:0000313" key="1">
    <source>
        <dbReference type="EMBL" id="KIM80586.1"/>
    </source>
</evidence>
<dbReference type="InParanoid" id="A0A0C3FM58"/>
<dbReference type="OrthoDB" id="10575060at2759"/>
<dbReference type="HOGENOM" id="CLU_1300114_0_0_1"/>
<name>A0A0C3FM58_PILCF</name>
<dbReference type="EMBL" id="KN833003">
    <property type="protein sequence ID" value="KIM80586.1"/>
    <property type="molecule type" value="Genomic_DNA"/>
</dbReference>
<sequence>MVLPRTRIASYPSRLFNAVCDYYGLNPDLSKDVVLQGTHYIAIGEVADLWLGSQLDEKVAVKVLRGGSPSEPSYLQEFRAATQQVDARGSTFTNVQGDQRNNIQITFNNNYASNNNITELPDDGDPNIDPELNKYPPLRQYGFDVVASTTKLITTSIAAAATHLALPVLSDSVTNTLESITVTKTVYRYSFFAKSDNICTAICTSCLKMMHL</sequence>
<protein>
    <submittedName>
        <fullName evidence="1">Uncharacterized protein</fullName>
    </submittedName>
</protein>
<reference evidence="2" key="2">
    <citation type="submission" date="2015-01" db="EMBL/GenBank/DDBJ databases">
        <title>Evolutionary Origins and Diversification of the Mycorrhizal Mutualists.</title>
        <authorList>
            <consortium name="DOE Joint Genome Institute"/>
            <consortium name="Mycorrhizal Genomics Consortium"/>
            <person name="Kohler A."/>
            <person name="Kuo A."/>
            <person name="Nagy L.G."/>
            <person name="Floudas D."/>
            <person name="Copeland A."/>
            <person name="Barry K.W."/>
            <person name="Cichocki N."/>
            <person name="Veneault-Fourrey C."/>
            <person name="LaButti K."/>
            <person name="Lindquist E.A."/>
            <person name="Lipzen A."/>
            <person name="Lundell T."/>
            <person name="Morin E."/>
            <person name="Murat C."/>
            <person name="Riley R."/>
            <person name="Ohm R."/>
            <person name="Sun H."/>
            <person name="Tunlid A."/>
            <person name="Henrissat B."/>
            <person name="Grigoriev I.V."/>
            <person name="Hibbett D.S."/>
            <person name="Martin F."/>
        </authorList>
    </citation>
    <scope>NUCLEOTIDE SEQUENCE [LARGE SCALE GENOMIC DNA]</scope>
    <source>
        <strain evidence="2">F 1598</strain>
    </source>
</reference>
<dbReference type="AlphaFoldDB" id="A0A0C3FM58"/>
<evidence type="ECO:0000313" key="2">
    <source>
        <dbReference type="Proteomes" id="UP000054166"/>
    </source>
</evidence>
<accession>A0A0C3FM58</accession>
<organism evidence="1 2">
    <name type="scientific">Piloderma croceum (strain F 1598)</name>
    <dbReference type="NCBI Taxonomy" id="765440"/>
    <lineage>
        <taxon>Eukaryota</taxon>
        <taxon>Fungi</taxon>
        <taxon>Dikarya</taxon>
        <taxon>Basidiomycota</taxon>
        <taxon>Agaricomycotina</taxon>
        <taxon>Agaricomycetes</taxon>
        <taxon>Agaricomycetidae</taxon>
        <taxon>Atheliales</taxon>
        <taxon>Atheliaceae</taxon>
        <taxon>Piloderma</taxon>
    </lineage>
</organism>
<reference evidence="1 2" key="1">
    <citation type="submission" date="2014-04" db="EMBL/GenBank/DDBJ databases">
        <authorList>
            <consortium name="DOE Joint Genome Institute"/>
            <person name="Kuo A."/>
            <person name="Tarkka M."/>
            <person name="Buscot F."/>
            <person name="Kohler A."/>
            <person name="Nagy L.G."/>
            <person name="Floudas D."/>
            <person name="Copeland A."/>
            <person name="Barry K.W."/>
            <person name="Cichocki N."/>
            <person name="Veneault-Fourrey C."/>
            <person name="LaButti K."/>
            <person name="Lindquist E.A."/>
            <person name="Lipzen A."/>
            <person name="Lundell T."/>
            <person name="Morin E."/>
            <person name="Murat C."/>
            <person name="Sun H."/>
            <person name="Tunlid A."/>
            <person name="Henrissat B."/>
            <person name="Grigoriev I.V."/>
            <person name="Hibbett D.S."/>
            <person name="Martin F."/>
            <person name="Nordberg H.P."/>
            <person name="Cantor M.N."/>
            <person name="Hua S.X."/>
        </authorList>
    </citation>
    <scope>NUCLEOTIDE SEQUENCE [LARGE SCALE GENOMIC DNA]</scope>
    <source>
        <strain evidence="1 2">F 1598</strain>
    </source>
</reference>
<gene>
    <name evidence="1" type="ORF">PILCRDRAFT_822324</name>
</gene>